<evidence type="ECO:0000313" key="5">
    <source>
        <dbReference type="Proteomes" id="UP000263928"/>
    </source>
</evidence>
<evidence type="ECO:0000259" key="1">
    <source>
        <dbReference type="PROSITE" id="PS51186"/>
    </source>
</evidence>
<dbReference type="PROSITE" id="PS51186">
    <property type="entry name" value="GNAT"/>
    <property type="match status" value="1"/>
</dbReference>
<dbReference type="EMBL" id="RCIW01000003">
    <property type="protein sequence ID" value="RLP12278.1"/>
    <property type="molecule type" value="Genomic_DNA"/>
</dbReference>
<dbReference type="PANTHER" id="PTHR31435:SF10">
    <property type="entry name" value="BSR4717 PROTEIN"/>
    <property type="match status" value="1"/>
</dbReference>
<dbReference type="InterPro" id="IPR031165">
    <property type="entry name" value="GNAT_YJDJ"/>
</dbReference>
<dbReference type="Gene3D" id="3.40.630.30">
    <property type="match status" value="1"/>
</dbReference>
<accession>A0A383S414</accession>
<reference evidence="5" key="2">
    <citation type="submission" date="2018-08" db="EMBL/GenBank/DDBJ databases">
        <authorList>
            <person name="Hornung B."/>
        </authorList>
    </citation>
    <scope>NUCLEOTIDE SEQUENCE [LARGE SCALE GENOMIC DNA]</scope>
</reference>
<evidence type="ECO:0000313" key="3">
    <source>
        <dbReference type="EMBL" id="RLP12278.1"/>
    </source>
</evidence>
<reference evidence="3 6" key="3">
    <citation type="submission" date="2018-10" db="EMBL/GenBank/DDBJ databases">
        <title>Propionibacterium australiense Genome Sequencing and Assembly.</title>
        <authorList>
            <person name="Bernier A.-M."/>
            <person name="Bernard K."/>
        </authorList>
    </citation>
    <scope>NUCLEOTIDE SEQUENCE [LARGE SCALE GENOMIC DNA]</scope>
    <source>
        <strain evidence="3 6">NML98A078</strain>
    </source>
</reference>
<evidence type="ECO:0000313" key="4">
    <source>
        <dbReference type="EMBL" id="SYZ32421.1"/>
    </source>
</evidence>
<dbReference type="InterPro" id="IPR016181">
    <property type="entry name" value="Acyl_CoA_acyltransferase"/>
</dbReference>
<keyword evidence="4" id="KW-0808">Transferase</keyword>
<evidence type="ECO:0000259" key="2">
    <source>
        <dbReference type="PROSITE" id="PS51729"/>
    </source>
</evidence>
<dbReference type="InterPro" id="IPR045057">
    <property type="entry name" value="Gcn5-rel_NAT"/>
</dbReference>
<sequence length="97" mass="10399">MNTDETIEIVDDAARHRYEVLVDGTVAGFLEYSVDGGTVTMPHTVVDPAFGGRGLAGMLARRALDDAAANGRTVVPSCSFVAGWIAKHPEYGRLVRH</sequence>
<feature type="domain" description="N-acetyltransferase" evidence="1">
    <location>
        <begin position="1"/>
        <end position="97"/>
    </location>
</feature>
<gene>
    <name evidence="3" type="ORF">D7U36_02755</name>
    <name evidence="4" type="ORF">PROPAUS_0300</name>
</gene>
<proteinExistence type="predicted"/>
<dbReference type="InterPro" id="IPR000182">
    <property type="entry name" value="GNAT_dom"/>
</dbReference>
<dbReference type="SUPFAM" id="SSF55729">
    <property type="entry name" value="Acyl-CoA N-acyltransferases (Nat)"/>
    <property type="match status" value="1"/>
</dbReference>
<dbReference type="Pfam" id="PF14542">
    <property type="entry name" value="Acetyltransf_CG"/>
    <property type="match status" value="1"/>
</dbReference>
<evidence type="ECO:0000313" key="6">
    <source>
        <dbReference type="Proteomes" id="UP000279336"/>
    </source>
</evidence>
<dbReference type="GO" id="GO:0016747">
    <property type="term" value="F:acyltransferase activity, transferring groups other than amino-acyl groups"/>
    <property type="evidence" value="ECO:0007669"/>
    <property type="project" value="InterPro"/>
</dbReference>
<dbReference type="AlphaFoldDB" id="A0A383S414"/>
<dbReference type="Proteomes" id="UP000279336">
    <property type="component" value="Unassembled WGS sequence"/>
</dbReference>
<feature type="domain" description="N-acetyltransferase" evidence="2">
    <location>
        <begin position="10"/>
        <end position="96"/>
    </location>
</feature>
<dbReference type="RefSeq" id="WP_119160888.1">
    <property type="nucleotide sequence ID" value="NZ_LR134442.1"/>
</dbReference>
<dbReference type="PROSITE" id="PS51729">
    <property type="entry name" value="GNAT_YJDJ"/>
    <property type="match status" value="1"/>
</dbReference>
<dbReference type="EMBL" id="UNQJ01000001">
    <property type="protein sequence ID" value="SYZ32421.1"/>
    <property type="molecule type" value="Genomic_DNA"/>
</dbReference>
<dbReference type="OrthoDB" id="5405911at2"/>
<keyword evidence="5" id="KW-1185">Reference proteome</keyword>
<reference evidence="4" key="1">
    <citation type="submission" date="2018-08" db="EMBL/GenBank/DDBJ databases">
        <authorList>
            <person name="Ferrada E.E."/>
            <person name="Latorre B.A."/>
        </authorList>
    </citation>
    <scope>NUCLEOTIDE SEQUENCE [LARGE SCALE GENOMIC DNA]</scope>
    <source>
        <strain evidence="4">Propionibacterium_australiense1</strain>
    </source>
</reference>
<protein>
    <submittedName>
        <fullName evidence="3">GNAT family N-acetyltransferase</fullName>
    </submittedName>
    <submittedName>
        <fullName evidence="4">Yjdj-type Gcn5-related N-acetyltransferase (GNAT) domain profile</fullName>
    </submittedName>
</protein>
<dbReference type="Proteomes" id="UP000263928">
    <property type="component" value="Unassembled WGS sequence"/>
</dbReference>
<dbReference type="PANTHER" id="PTHR31435">
    <property type="entry name" value="PROTEIN NATD1"/>
    <property type="match status" value="1"/>
</dbReference>
<name>A0A383S414_9ACTN</name>
<organism evidence="4 5">
    <name type="scientific">Propionibacterium australiense</name>
    <dbReference type="NCBI Taxonomy" id="119981"/>
    <lineage>
        <taxon>Bacteria</taxon>
        <taxon>Bacillati</taxon>
        <taxon>Actinomycetota</taxon>
        <taxon>Actinomycetes</taxon>
        <taxon>Propionibacteriales</taxon>
        <taxon>Propionibacteriaceae</taxon>
        <taxon>Propionibacterium</taxon>
    </lineage>
</organism>